<feature type="chain" id="PRO_5024311631" evidence="1">
    <location>
        <begin position="23"/>
        <end position="691"/>
    </location>
</feature>
<sequence>MKIQVRTILLGLLSIGFVQSYAQTFALQVKNDQITYLNDDRGNRILDFSTCGYKSSEQDIPSVRNVVFVPWKAGDNTARIQRAIDYVASLTPDASGFRGAVLLDQGEFSLSGSIRISASGIVLRGTDKEKTILLKKGVDRGALIYMEGMDDLNVQDTLKVFSHYVPVNARTLEVASGVSLKKGDRVMVTRPSGKEWIASLGCDIFGGGISALGWKEGDMELTWDRTVCEVNGNQVTLDAPLTVALDANYGTSSLLTYQWNGRIHDCGIENMTLISDYDKRYPKDEDHCWTGISIEDAENCWVRLVKFKHFAGSAVIVQRTGSKITVEDCISKEPVSEIGGMRRCTFHTLGQQTLFQRCYSEQGIHDFAARYCAAGPNAFVQCDSYESLGFSGSIDAWACGLLFDVVNIDGHNLTFKNLGQDKNGAGWNTANSLFWQCTAAEIECYAPAKDAMNRAYGCWAQFSGDGEWAQSNNHVQPRSIFYAQLEERLNKECAERARILPRNTSATSSPTVEVAMELAKEAYKPRLTLEHWIGDNKFAPSVASTGVKSIDDIKEKKSAALANSSSFSAAKLLTQPEVTVTNGRIQMDGALLVGGSHTTPWWNGKLKTNYLKKASPAITRFVPGREGLGLTDRIDSVVDFMKQKNILVFDQNYGLWYDRRRDDHERIRRRDGDVWGPFYEQPFGRSGPGIA</sequence>
<organism evidence="3 4">
    <name type="scientific">Bacteroides ovatus</name>
    <dbReference type="NCBI Taxonomy" id="28116"/>
    <lineage>
        <taxon>Bacteria</taxon>
        <taxon>Pseudomonadati</taxon>
        <taxon>Bacteroidota</taxon>
        <taxon>Bacteroidia</taxon>
        <taxon>Bacteroidales</taxon>
        <taxon>Bacteroidaceae</taxon>
        <taxon>Bacteroides</taxon>
    </lineage>
</organism>
<proteinExistence type="predicted"/>
<feature type="non-terminal residue" evidence="3">
    <location>
        <position position="691"/>
    </location>
</feature>
<dbReference type="EMBL" id="VWLE01000599">
    <property type="protein sequence ID" value="KAA3937542.1"/>
    <property type="molecule type" value="Genomic_DNA"/>
</dbReference>
<keyword evidence="1" id="KW-0732">Signal</keyword>
<dbReference type="GO" id="GO:0016829">
    <property type="term" value="F:lyase activity"/>
    <property type="evidence" value="ECO:0007669"/>
    <property type="project" value="UniProtKB-KW"/>
</dbReference>
<accession>A0A5M5BUJ8</accession>
<reference evidence="3 4" key="1">
    <citation type="journal article" date="2019" name="Nat. Med.">
        <title>A library of human gut bacterial isolates paired with longitudinal multiomics data enables mechanistic microbiome research.</title>
        <authorList>
            <person name="Poyet M."/>
            <person name="Groussin M."/>
            <person name="Gibbons S.M."/>
            <person name="Avila-Pacheco J."/>
            <person name="Jiang X."/>
            <person name="Kearney S.M."/>
            <person name="Perrotta A.R."/>
            <person name="Berdy B."/>
            <person name="Zhao S."/>
            <person name="Lieberman T.D."/>
            <person name="Swanson P.K."/>
            <person name="Smith M."/>
            <person name="Roesemann S."/>
            <person name="Alexander J.E."/>
            <person name="Rich S.A."/>
            <person name="Livny J."/>
            <person name="Vlamakis H."/>
            <person name="Clish C."/>
            <person name="Bullock K."/>
            <person name="Deik A."/>
            <person name="Scott J."/>
            <person name="Pierce K.A."/>
            <person name="Xavier R.J."/>
            <person name="Alm E.J."/>
        </authorList>
    </citation>
    <scope>NUCLEOTIDE SEQUENCE [LARGE SCALE GENOMIC DNA]</scope>
    <source>
        <strain evidence="3 4">BIOML-A163</strain>
    </source>
</reference>
<gene>
    <name evidence="3" type="ORF">F3D71_25935</name>
</gene>
<comment type="caution">
    <text evidence="3">The sequence shown here is derived from an EMBL/GenBank/DDBJ whole genome shotgun (WGS) entry which is preliminary data.</text>
</comment>
<keyword evidence="3" id="KW-0456">Lyase</keyword>
<feature type="domain" description="DUF6298" evidence="2">
    <location>
        <begin position="466"/>
        <end position="691"/>
    </location>
</feature>
<dbReference type="InterPro" id="IPR012334">
    <property type="entry name" value="Pectin_lyas_fold"/>
</dbReference>
<dbReference type="InterPro" id="IPR046265">
    <property type="entry name" value="DUF6298"/>
</dbReference>
<feature type="signal peptide" evidence="1">
    <location>
        <begin position="1"/>
        <end position="22"/>
    </location>
</feature>
<dbReference type="Gene3D" id="2.160.20.10">
    <property type="entry name" value="Single-stranded right-handed beta-helix, Pectin lyase-like"/>
    <property type="match status" value="2"/>
</dbReference>
<dbReference type="AlphaFoldDB" id="A0A5M5BUJ8"/>
<name>A0A5M5BUJ8_BACOV</name>
<evidence type="ECO:0000313" key="3">
    <source>
        <dbReference type="EMBL" id="KAA3937542.1"/>
    </source>
</evidence>
<evidence type="ECO:0000259" key="2">
    <source>
        <dbReference type="Pfam" id="PF19815"/>
    </source>
</evidence>
<dbReference type="SUPFAM" id="SSF51126">
    <property type="entry name" value="Pectin lyase-like"/>
    <property type="match status" value="1"/>
</dbReference>
<dbReference type="Proteomes" id="UP000323717">
    <property type="component" value="Unassembled WGS sequence"/>
</dbReference>
<evidence type="ECO:0000313" key="4">
    <source>
        <dbReference type="Proteomes" id="UP000323717"/>
    </source>
</evidence>
<dbReference type="InterPro" id="IPR011050">
    <property type="entry name" value="Pectin_lyase_fold/virulence"/>
</dbReference>
<protein>
    <submittedName>
        <fullName evidence="3">Pectate lyase</fullName>
    </submittedName>
</protein>
<evidence type="ECO:0000256" key="1">
    <source>
        <dbReference type="SAM" id="SignalP"/>
    </source>
</evidence>
<dbReference type="Pfam" id="PF19815">
    <property type="entry name" value="DUF6298"/>
    <property type="match status" value="1"/>
</dbReference>